<organism evidence="2 3">
    <name type="scientific">Dokdonella fugitiva</name>
    <dbReference type="NCBI Taxonomy" id="328517"/>
    <lineage>
        <taxon>Bacteria</taxon>
        <taxon>Pseudomonadati</taxon>
        <taxon>Pseudomonadota</taxon>
        <taxon>Gammaproteobacteria</taxon>
        <taxon>Lysobacterales</taxon>
        <taxon>Rhodanobacteraceae</taxon>
        <taxon>Dokdonella</taxon>
    </lineage>
</organism>
<proteinExistence type="predicted"/>
<dbReference type="Pfam" id="PF18029">
    <property type="entry name" value="Glyoxalase_6"/>
    <property type="match status" value="1"/>
</dbReference>
<sequence>MPGPARAGLFVYAKDAERLATFYASVADMVRLHATDELIVLESADIQLLVHRIPAAIAAGIEITSPPQRREDTALKFFFTVPSIETAKATATRLGGDVSGERWNGPGFVVCNACDPEGNIFQVRETT</sequence>
<dbReference type="InterPro" id="IPR029068">
    <property type="entry name" value="Glyas_Bleomycin-R_OHBP_Dase"/>
</dbReference>
<feature type="domain" description="Glyoxalase-like" evidence="1">
    <location>
        <begin position="11"/>
        <end position="123"/>
    </location>
</feature>
<dbReference type="Gene3D" id="3.10.180.10">
    <property type="entry name" value="2,3-Dihydroxybiphenyl 1,2-Dioxygenase, domain 1"/>
    <property type="match status" value="1"/>
</dbReference>
<dbReference type="RefSeq" id="WP_182532161.1">
    <property type="nucleotide sequence ID" value="NZ_JACGXL010000006.1"/>
</dbReference>
<dbReference type="GO" id="GO:0016829">
    <property type="term" value="F:lyase activity"/>
    <property type="evidence" value="ECO:0007669"/>
    <property type="project" value="UniProtKB-KW"/>
</dbReference>
<dbReference type="AlphaFoldDB" id="A0A839EZ78"/>
<accession>A0A839EZ78</accession>
<evidence type="ECO:0000259" key="1">
    <source>
        <dbReference type="Pfam" id="PF18029"/>
    </source>
</evidence>
<dbReference type="Proteomes" id="UP000550401">
    <property type="component" value="Unassembled WGS sequence"/>
</dbReference>
<evidence type="ECO:0000313" key="2">
    <source>
        <dbReference type="EMBL" id="MBA8889105.1"/>
    </source>
</evidence>
<keyword evidence="2" id="KW-0456">Lyase</keyword>
<reference evidence="2 3" key="1">
    <citation type="submission" date="2020-07" db="EMBL/GenBank/DDBJ databases">
        <title>Genomic Encyclopedia of Type Strains, Phase IV (KMG-V): Genome sequencing to study the core and pangenomes of soil and plant-associated prokaryotes.</title>
        <authorList>
            <person name="Whitman W."/>
        </authorList>
    </citation>
    <scope>NUCLEOTIDE SEQUENCE [LARGE SCALE GENOMIC DNA]</scope>
    <source>
        <strain evidence="2 3">RH2WT43</strain>
    </source>
</reference>
<dbReference type="EMBL" id="JACGXL010000006">
    <property type="protein sequence ID" value="MBA8889105.1"/>
    <property type="molecule type" value="Genomic_DNA"/>
</dbReference>
<dbReference type="SUPFAM" id="SSF54593">
    <property type="entry name" value="Glyoxalase/Bleomycin resistance protein/Dihydroxybiphenyl dioxygenase"/>
    <property type="match status" value="1"/>
</dbReference>
<gene>
    <name evidence="2" type="ORF">FHW12_003348</name>
</gene>
<name>A0A839EZ78_9GAMM</name>
<dbReference type="InterPro" id="IPR041581">
    <property type="entry name" value="Glyoxalase_6"/>
</dbReference>
<comment type="caution">
    <text evidence="2">The sequence shown here is derived from an EMBL/GenBank/DDBJ whole genome shotgun (WGS) entry which is preliminary data.</text>
</comment>
<protein>
    <submittedName>
        <fullName evidence="2">Putative enzyme related to lactoylglutathione lyase</fullName>
    </submittedName>
</protein>
<keyword evidence="3" id="KW-1185">Reference proteome</keyword>
<evidence type="ECO:0000313" key="3">
    <source>
        <dbReference type="Proteomes" id="UP000550401"/>
    </source>
</evidence>